<sequence length="151" mass="17550">MEPRSTKTNSARRILFGSVDPSQLQQDFQCMLHASMEKAKQKWNFDFLCERPAEGLLQWEVLQDEEVPAFYRTGVVGEARKPLQPVNRMVAKEAQTYHTIKLIEKARPAKKTGGEKSQARKKQRQTSLTDYYITKKQVRMEMQTPEKKVAF</sequence>
<feature type="compositionally biased region" description="Basic and acidic residues" evidence="3">
    <location>
        <begin position="106"/>
        <end position="118"/>
    </location>
</feature>
<proteinExistence type="inferred from homology"/>
<evidence type="ECO:0000313" key="5">
    <source>
        <dbReference type="Proteomes" id="UP001190640"/>
    </source>
</evidence>
<dbReference type="GO" id="GO:0072331">
    <property type="term" value="P:signal transduction by p53 class mediator"/>
    <property type="evidence" value="ECO:0007669"/>
    <property type="project" value="InterPro"/>
</dbReference>
<dbReference type="InterPro" id="IPR029841">
    <property type="entry name" value="CDKN1A"/>
</dbReference>
<accession>A0AA97KIG0</accession>
<keyword evidence="5" id="KW-1185">Reference proteome</keyword>
<evidence type="ECO:0000259" key="4">
    <source>
        <dbReference type="Pfam" id="PF02234"/>
    </source>
</evidence>
<feature type="domain" description="Cyclin-dependent kinase inhibitor" evidence="4">
    <location>
        <begin position="15"/>
        <end position="61"/>
    </location>
</feature>
<dbReference type="GO" id="GO:0005634">
    <property type="term" value="C:nucleus"/>
    <property type="evidence" value="ECO:0007669"/>
    <property type="project" value="InterPro"/>
</dbReference>
<dbReference type="AlphaFoldDB" id="A0AA97KIG0"/>
<comment type="similarity">
    <text evidence="1">Belongs to the CDI family.</text>
</comment>
<dbReference type="Gene3D" id="4.10.365.10">
    <property type="entry name" value="p27"/>
    <property type="match status" value="1"/>
</dbReference>
<organism evidence="5 6">
    <name type="scientific">Eublepharis macularius</name>
    <name type="common">Leopard gecko</name>
    <name type="synonym">Cyrtodactylus macularius</name>
    <dbReference type="NCBI Taxonomy" id="481883"/>
    <lineage>
        <taxon>Eukaryota</taxon>
        <taxon>Metazoa</taxon>
        <taxon>Chordata</taxon>
        <taxon>Craniata</taxon>
        <taxon>Vertebrata</taxon>
        <taxon>Euteleostomi</taxon>
        <taxon>Lepidosauria</taxon>
        <taxon>Squamata</taxon>
        <taxon>Bifurcata</taxon>
        <taxon>Gekkota</taxon>
        <taxon>Eublepharidae</taxon>
        <taxon>Eublepharinae</taxon>
        <taxon>Eublepharis</taxon>
    </lineage>
</organism>
<dbReference type="Proteomes" id="UP001190640">
    <property type="component" value="Chromosome 16"/>
</dbReference>
<feature type="region of interest" description="Disordered" evidence="3">
    <location>
        <begin position="106"/>
        <end position="128"/>
    </location>
</feature>
<reference evidence="6" key="1">
    <citation type="submission" date="2025-08" db="UniProtKB">
        <authorList>
            <consortium name="RefSeq"/>
        </authorList>
    </citation>
    <scope>IDENTIFICATION</scope>
    <source>
        <tissue evidence="6">Blood</tissue>
    </source>
</reference>
<dbReference type="KEGG" id="emc:129344006"/>
<dbReference type="InterPro" id="IPR003175">
    <property type="entry name" value="CDI_dom"/>
</dbReference>
<dbReference type="GeneID" id="129344006"/>
<dbReference type="GO" id="GO:0004861">
    <property type="term" value="F:cyclin-dependent protein serine/threonine kinase inhibitor activity"/>
    <property type="evidence" value="ECO:0007669"/>
    <property type="project" value="InterPro"/>
</dbReference>
<evidence type="ECO:0000256" key="2">
    <source>
        <dbReference type="ARBA" id="ARBA00023013"/>
    </source>
</evidence>
<keyword evidence="2 6" id="KW-0649">Protein kinase inhibitor</keyword>
<evidence type="ECO:0000313" key="6">
    <source>
        <dbReference type="RefSeq" id="XP_054856446.1"/>
    </source>
</evidence>
<dbReference type="RefSeq" id="XP_054856446.1">
    <property type="nucleotide sequence ID" value="XM_055000471.1"/>
</dbReference>
<dbReference type="InterPro" id="IPR044898">
    <property type="entry name" value="CDI_dom_sf"/>
</dbReference>
<dbReference type="GO" id="GO:0007346">
    <property type="term" value="P:regulation of mitotic cell cycle"/>
    <property type="evidence" value="ECO:0007669"/>
    <property type="project" value="InterPro"/>
</dbReference>
<dbReference type="PANTHER" id="PTHR46778:SF2">
    <property type="entry name" value="CYCLIN-DEPENDENT KINASE INHIBITOR DOMAIN-CONTAINING PROTEIN"/>
    <property type="match status" value="1"/>
</dbReference>
<gene>
    <name evidence="6" type="primary">LOC129344006</name>
</gene>
<dbReference type="PANTHER" id="PTHR46778">
    <property type="entry name" value="CYCLIN-DEPENDENT KINASE INHIBITOR 1-RELATED"/>
    <property type="match status" value="1"/>
</dbReference>
<dbReference type="Pfam" id="PF02234">
    <property type="entry name" value="CDI"/>
    <property type="match status" value="1"/>
</dbReference>
<evidence type="ECO:0000256" key="3">
    <source>
        <dbReference type="SAM" id="MobiDB-lite"/>
    </source>
</evidence>
<name>A0AA97KIG0_EUBMA</name>
<evidence type="ECO:0000256" key="1">
    <source>
        <dbReference type="ARBA" id="ARBA00006726"/>
    </source>
</evidence>
<protein>
    <submittedName>
        <fullName evidence="6">Cyclin-dependent kinase inhibitor 1-like</fullName>
    </submittedName>
</protein>